<keyword evidence="2" id="KW-1185">Reference proteome</keyword>
<protein>
    <submittedName>
        <fullName evidence="1">Uncharacterized protein</fullName>
    </submittedName>
</protein>
<accession>A0A433R0C3</accession>
<dbReference type="EMBL" id="RBNJ01000078">
    <property type="protein sequence ID" value="RUS35492.1"/>
    <property type="molecule type" value="Genomic_DNA"/>
</dbReference>
<proteinExistence type="predicted"/>
<evidence type="ECO:0000313" key="1">
    <source>
        <dbReference type="EMBL" id="RUS35492.1"/>
    </source>
</evidence>
<name>A0A433R0C3_9FUNG</name>
<sequence length="141" mass="15824">METSAEPLSGSLTSGLYCDLGCMVAIVWGDNNFRTELNFVCMSLFAKEILSKSNLPIVRAAKRSQNLFERLNVLHKYGVGEKVGLHCYPKVPHKWVKKGLQDCYYEVTKVKLKAVGVTISPSLGLPFVQAFHTSVDYYLFE</sequence>
<reference evidence="1 2" key="1">
    <citation type="journal article" date="2018" name="New Phytol.">
        <title>Phylogenomics of Endogonaceae and evolution of mycorrhizas within Mucoromycota.</title>
        <authorList>
            <person name="Chang Y."/>
            <person name="Desiro A."/>
            <person name="Na H."/>
            <person name="Sandor L."/>
            <person name="Lipzen A."/>
            <person name="Clum A."/>
            <person name="Barry K."/>
            <person name="Grigoriev I.V."/>
            <person name="Martin F.M."/>
            <person name="Stajich J.E."/>
            <person name="Smith M.E."/>
            <person name="Bonito G."/>
            <person name="Spatafora J.W."/>
        </authorList>
    </citation>
    <scope>NUCLEOTIDE SEQUENCE [LARGE SCALE GENOMIC DNA]</scope>
    <source>
        <strain evidence="1 2">AD002</strain>
    </source>
</reference>
<gene>
    <name evidence="1" type="ORF">BC938DRAFT_482760</name>
</gene>
<evidence type="ECO:0000313" key="2">
    <source>
        <dbReference type="Proteomes" id="UP000274822"/>
    </source>
</evidence>
<dbReference type="AlphaFoldDB" id="A0A433R0C3"/>
<organism evidence="1 2">
    <name type="scientific">Jimgerdemannia flammicorona</name>
    <dbReference type="NCBI Taxonomy" id="994334"/>
    <lineage>
        <taxon>Eukaryota</taxon>
        <taxon>Fungi</taxon>
        <taxon>Fungi incertae sedis</taxon>
        <taxon>Mucoromycota</taxon>
        <taxon>Mucoromycotina</taxon>
        <taxon>Endogonomycetes</taxon>
        <taxon>Endogonales</taxon>
        <taxon>Endogonaceae</taxon>
        <taxon>Jimgerdemannia</taxon>
    </lineage>
</organism>
<dbReference type="Proteomes" id="UP000274822">
    <property type="component" value="Unassembled WGS sequence"/>
</dbReference>
<comment type="caution">
    <text evidence="1">The sequence shown here is derived from an EMBL/GenBank/DDBJ whole genome shotgun (WGS) entry which is preliminary data.</text>
</comment>